<dbReference type="PROSITE" id="PS51257">
    <property type="entry name" value="PROKAR_LIPOPROTEIN"/>
    <property type="match status" value="1"/>
</dbReference>
<organism evidence="2 3">
    <name type="scientific">Clavispora lusitaniae (strain ATCC 42720)</name>
    <name type="common">Yeast</name>
    <name type="synonym">Candida lusitaniae</name>
    <dbReference type="NCBI Taxonomy" id="306902"/>
    <lineage>
        <taxon>Eukaryota</taxon>
        <taxon>Fungi</taxon>
        <taxon>Dikarya</taxon>
        <taxon>Ascomycota</taxon>
        <taxon>Saccharomycotina</taxon>
        <taxon>Pichiomycetes</taxon>
        <taxon>Metschnikowiaceae</taxon>
        <taxon>Clavispora</taxon>
    </lineage>
</organism>
<evidence type="ECO:0000313" key="3">
    <source>
        <dbReference type="Proteomes" id="UP000007703"/>
    </source>
</evidence>
<dbReference type="VEuPathDB" id="FungiDB:CLUG_05630"/>
<dbReference type="AlphaFoldDB" id="C4YBQ2"/>
<dbReference type="InParanoid" id="C4YBQ2"/>
<evidence type="ECO:0000313" key="2">
    <source>
        <dbReference type="EMBL" id="EEQ41503.1"/>
    </source>
</evidence>
<feature type="region of interest" description="Disordered" evidence="1">
    <location>
        <begin position="33"/>
        <end position="52"/>
    </location>
</feature>
<name>C4YBQ2_CLAL4</name>
<evidence type="ECO:0000256" key="1">
    <source>
        <dbReference type="SAM" id="MobiDB-lite"/>
    </source>
</evidence>
<dbReference type="HOGENOM" id="CLU_1578357_0_0_1"/>
<gene>
    <name evidence="2" type="ORF">CLUG_05630</name>
</gene>
<sequence>MSKRLGPSIGSSSQICLLGGCLLITYVRSPTDKVMTPRESSTSSCGKVSASSSNSSLRLSKYVLAARSYSLSESGSMSCSTCSPDVDTAERTKMAVGRGKRRPELSGKRSRRRERTSVRPEIRRRGTRRKRSLMLKVWFSRAARSVEVCVGHVMTSGENVSEGIHLDKA</sequence>
<dbReference type="EMBL" id="CH408083">
    <property type="protein sequence ID" value="EEQ41503.1"/>
    <property type="molecule type" value="Genomic_DNA"/>
</dbReference>
<proteinExistence type="predicted"/>
<feature type="compositionally biased region" description="Basic and acidic residues" evidence="1">
    <location>
        <begin position="115"/>
        <end position="124"/>
    </location>
</feature>
<accession>C4YBQ2</accession>
<feature type="region of interest" description="Disordered" evidence="1">
    <location>
        <begin position="90"/>
        <end position="127"/>
    </location>
</feature>
<dbReference type="Proteomes" id="UP000007703">
    <property type="component" value="Unassembled WGS sequence"/>
</dbReference>
<protein>
    <submittedName>
        <fullName evidence="2">Uncharacterized protein</fullName>
    </submittedName>
</protein>
<reference evidence="2 3" key="1">
    <citation type="journal article" date="2009" name="Nature">
        <title>Evolution of pathogenicity and sexual reproduction in eight Candida genomes.</title>
        <authorList>
            <person name="Butler G."/>
            <person name="Rasmussen M.D."/>
            <person name="Lin M.F."/>
            <person name="Santos M.A."/>
            <person name="Sakthikumar S."/>
            <person name="Munro C.A."/>
            <person name="Rheinbay E."/>
            <person name="Grabherr M."/>
            <person name="Forche A."/>
            <person name="Reedy J.L."/>
            <person name="Agrafioti I."/>
            <person name="Arnaud M.B."/>
            <person name="Bates S."/>
            <person name="Brown A.J."/>
            <person name="Brunke S."/>
            <person name="Costanzo M.C."/>
            <person name="Fitzpatrick D.A."/>
            <person name="de Groot P.W."/>
            <person name="Harris D."/>
            <person name="Hoyer L.L."/>
            <person name="Hube B."/>
            <person name="Klis F.M."/>
            <person name="Kodira C."/>
            <person name="Lennard N."/>
            <person name="Logue M.E."/>
            <person name="Martin R."/>
            <person name="Neiman A.M."/>
            <person name="Nikolaou E."/>
            <person name="Quail M.A."/>
            <person name="Quinn J."/>
            <person name="Santos M.C."/>
            <person name="Schmitzberger F.F."/>
            <person name="Sherlock G."/>
            <person name="Shah P."/>
            <person name="Silverstein K.A."/>
            <person name="Skrzypek M.S."/>
            <person name="Soll D."/>
            <person name="Staggs R."/>
            <person name="Stansfield I."/>
            <person name="Stumpf M.P."/>
            <person name="Sudbery P.E."/>
            <person name="Srikantha T."/>
            <person name="Zeng Q."/>
            <person name="Berman J."/>
            <person name="Berriman M."/>
            <person name="Heitman J."/>
            <person name="Gow N.A."/>
            <person name="Lorenz M.C."/>
            <person name="Birren B.W."/>
            <person name="Kellis M."/>
            <person name="Cuomo C.A."/>
        </authorList>
    </citation>
    <scope>NUCLEOTIDE SEQUENCE [LARGE SCALE GENOMIC DNA]</scope>
    <source>
        <strain evidence="2 3">ATCC 42720</strain>
    </source>
</reference>
<feature type="compositionally biased region" description="Low complexity" evidence="1">
    <location>
        <begin position="40"/>
        <end position="52"/>
    </location>
</feature>
<dbReference type="KEGG" id="clu:CLUG_05630"/>